<dbReference type="AlphaFoldDB" id="A0A099SYQ3"/>
<dbReference type="PANTHER" id="PTHR42912">
    <property type="entry name" value="METHYLTRANSFERASE"/>
    <property type="match status" value="1"/>
</dbReference>
<dbReference type="InterPro" id="IPR050508">
    <property type="entry name" value="Methyltransf_Superfamily"/>
</dbReference>
<evidence type="ECO:0000313" key="3">
    <source>
        <dbReference type="Proteomes" id="UP000029859"/>
    </source>
</evidence>
<dbReference type="Proteomes" id="UP000029859">
    <property type="component" value="Unassembled WGS sequence"/>
</dbReference>
<dbReference type="GO" id="GO:0032259">
    <property type="term" value="P:methylation"/>
    <property type="evidence" value="ECO:0007669"/>
    <property type="project" value="UniProtKB-KW"/>
</dbReference>
<name>A0A099SYQ3_METMT</name>
<dbReference type="CDD" id="cd02440">
    <property type="entry name" value="AdoMet_MTases"/>
    <property type="match status" value="1"/>
</dbReference>
<comment type="caution">
    <text evidence="2">The sequence shown here is derived from an EMBL/GenBank/DDBJ whole genome shotgun (WGS) entry which is preliminary data.</text>
</comment>
<dbReference type="Pfam" id="PF08241">
    <property type="entry name" value="Methyltransf_11"/>
    <property type="match status" value="1"/>
</dbReference>
<reference evidence="2 3" key="1">
    <citation type="submission" date="2014-09" db="EMBL/GenBank/DDBJ databases">
        <title>Draft genome sequence of an obligately methylotrophic methanogen, Methanococcoides methylutens, isolated from marine sediment.</title>
        <authorList>
            <person name="Guan Y."/>
            <person name="Ngugi D.K."/>
            <person name="Blom J."/>
            <person name="Ali S."/>
            <person name="Ferry J.G."/>
            <person name="Stingl U."/>
        </authorList>
    </citation>
    <scope>NUCLEOTIDE SEQUENCE [LARGE SCALE GENOMIC DNA]</scope>
    <source>
        <strain evidence="2 3">DSM 2657</strain>
    </source>
</reference>
<keyword evidence="2" id="KW-0808">Transferase</keyword>
<dbReference type="GO" id="GO:0008757">
    <property type="term" value="F:S-adenosylmethionine-dependent methyltransferase activity"/>
    <property type="evidence" value="ECO:0007669"/>
    <property type="project" value="InterPro"/>
</dbReference>
<dbReference type="RefSeq" id="WP_048194876.1">
    <property type="nucleotide sequence ID" value="NZ_JRHO01000014.1"/>
</dbReference>
<evidence type="ECO:0000313" key="2">
    <source>
        <dbReference type="EMBL" id="KGK97799.1"/>
    </source>
</evidence>
<dbReference type="InterPro" id="IPR013216">
    <property type="entry name" value="Methyltransf_11"/>
</dbReference>
<sequence>MSNIMPFERYTARYEKWFEDNVPVYSSELDALRVNMPSFSRGIEVGVGSGRFAAPLNIYLGMDPASSMLDISRKRGIEVVRGVAEKLPFADSSFDLVLMVTTICFLDDIASAFREVNRILMPGGSFVMGFIDKNSPVGRSYQEKKANNIFYNLATFYSVEDAVSLLNASGFDDLFFTQTIFRDLKGIKDLEPVLHCHGQGSFVVIRAVK</sequence>
<accession>A0A099SYQ3</accession>
<organism evidence="2 3">
    <name type="scientific">Methanococcoides methylutens</name>
    <dbReference type="NCBI Taxonomy" id="2226"/>
    <lineage>
        <taxon>Archaea</taxon>
        <taxon>Methanobacteriati</taxon>
        <taxon>Methanobacteriota</taxon>
        <taxon>Stenosarchaea group</taxon>
        <taxon>Methanomicrobia</taxon>
        <taxon>Methanosarcinales</taxon>
        <taxon>Methanosarcinaceae</taxon>
        <taxon>Methanococcoides</taxon>
    </lineage>
</organism>
<feature type="domain" description="Methyltransferase type 11" evidence="1">
    <location>
        <begin position="44"/>
        <end position="128"/>
    </location>
</feature>
<dbReference type="InterPro" id="IPR029063">
    <property type="entry name" value="SAM-dependent_MTases_sf"/>
</dbReference>
<dbReference type="PANTHER" id="PTHR42912:SF80">
    <property type="entry name" value="METHYLTRANSFERASE DOMAIN-CONTAINING PROTEIN"/>
    <property type="match status" value="1"/>
</dbReference>
<evidence type="ECO:0000259" key="1">
    <source>
        <dbReference type="Pfam" id="PF08241"/>
    </source>
</evidence>
<keyword evidence="2" id="KW-0489">Methyltransferase</keyword>
<protein>
    <submittedName>
        <fullName evidence="2">Methyltransferase type 11</fullName>
    </submittedName>
</protein>
<proteinExistence type="predicted"/>
<dbReference type="EMBL" id="JRHO01000014">
    <property type="protein sequence ID" value="KGK97799.1"/>
    <property type="molecule type" value="Genomic_DNA"/>
</dbReference>
<dbReference type="Gene3D" id="3.40.50.150">
    <property type="entry name" value="Vaccinia Virus protein VP39"/>
    <property type="match status" value="1"/>
</dbReference>
<gene>
    <name evidence="2" type="ORF">LI82_08480</name>
</gene>
<dbReference type="SUPFAM" id="SSF53335">
    <property type="entry name" value="S-adenosyl-L-methionine-dependent methyltransferases"/>
    <property type="match status" value="1"/>
</dbReference>
<keyword evidence="3" id="KW-1185">Reference proteome</keyword>